<dbReference type="GO" id="GO:0000049">
    <property type="term" value="F:tRNA binding"/>
    <property type="evidence" value="ECO:0007669"/>
    <property type="project" value="TreeGrafter"/>
</dbReference>
<comment type="caution">
    <text evidence="9">The sequence shown here is derived from an EMBL/GenBank/DDBJ whole genome shotgun (WGS) entry which is preliminary data.</text>
</comment>
<dbReference type="GO" id="GO:0005634">
    <property type="term" value="C:nucleus"/>
    <property type="evidence" value="ECO:0007669"/>
    <property type="project" value="UniProtKB-SubCell"/>
</dbReference>
<evidence type="ECO:0000313" key="9">
    <source>
        <dbReference type="EMBL" id="KAJ8939319.1"/>
    </source>
</evidence>
<dbReference type="EMBL" id="JANEYF010003098">
    <property type="protein sequence ID" value="KAJ8939319.1"/>
    <property type="molecule type" value="Genomic_DNA"/>
</dbReference>
<comment type="subcellular location">
    <subcellularLocation>
        <location evidence="2">Cytoplasm</location>
    </subcellularLocation>
    <subcellularLocation>
        <location evidence="1">Nucleus</location>
    </subcellularLocation>
</comment>
<evidence type="ECO:0000256" key="3">
    <source>
        <dbReference type="ARBA" id="ARBA00005043"/>
    </source>
</evidence>
<dbReference type="PANTHER" id="PTHR15641:SF1">
    <property type="entry name" value="ELONGATOR COMPLEX PROTEIN 5"/>
    <property type="match status" value="1"/>
</dbReference>
<gene>
    <name evidence="9" type="ORF">NQ314_011177</name>
</gene>
<dbReference type="GO" id="GO:0002098">
    <property type="term" value="P:tRNA wobble uridine modification"/>
    <property type="evidence" value="ECO:0007669"/>
    <property type="project" value="InterPro"/>
</dbReference>
<keyword evidence="7" id="KW-0819">tRNA processing</keyword>
<evidence type="ECO:0000313" key="10">
    <source>
        <dbReference type="Proteomes" id="UP001162156"/>
    </source>
</evidence>
<protein>
    <recommendedName>
        <fullName evidence="5">Elongator complex protein 5</fullName>
    </recommendedName>
</protein>
<evidence type="ECO:0000256" key="8">
    <source>
        <dbReference type="ARBA" id="ARBA00023242"/>
    </source>
</evidence>
<reference evidence="9" key="1">
    <citation type="journal article" date="2023" name="Insect Mol. Biol.">
        <title>Genome sequencing provides insights into the evolution of gene families encoding plant cell wall-degrading enzymes in longhorned beetles.</title>
        <authorList>
            <person name="Shin N.R."/>
            <person name="Okamura Y."/>
            <person name="Kirsch R."/>
            <person name="Pauchet Y."/>
        </authorList>
    </citation>
    <scope>NUCLEOTIDE SEQUENCE</scope>
    <source>
        <strain evidence="9">RBIC_L_NR</strain>
    </source>
</reference>
<proteinExistence type="inferred from homology"/>
<name>A0AAV8XL84_9CUCU</name>
<comment type="pathway">
    <text evidence="3">tRNA modification; 5-methoxycarbonylmethyl-2-thiouridine-tRNA biosynthesis.</text>
</comment>
<evidence type="ECO:0000256" key="2">
    <source>
        <dbReference type="ARBA" id="ARBA00004496"/>
    </source>
</evidence>
<keyword evidence="10" id="KW-1185">Reference proteome</keyword>
<keyword evidence="8" id="KW-0539">Nucleus</keyword>
<sequence length="210" mass="24000">MLRSYLTTLPHTKFVLIEGQVHVSGENVILHDFASDVCGWDTSKNKEDLESVASRLNAGDVVIVDSLAHAIFQYGLAETYRVFNLLKTKTGVQQIITLFHTDLVEDKDKLSRYFEHLSTLSICIEPKFISGNGRVHYTYKKLGGKIIKQIEEYKFEGEEFVTQKIEKPDPKKLLESSMRPEVDPETLTTFKIGLTDTERESRDKLDLPYV</sequence>
<evidence type="ECO:0000256" key="5">
    <source>
        <dbReference type="ARBA" id="ARBA00020264"/>
    </source>
</evidence>
<comment type="similarity">
    <text evidence="4">Belongs to the ELP5 family.</text>
</comment>
<dbReference type="AlphaFoldDB" id="A0AAV8XL84"/>
<dbReference type="Proteomes" id="UP001162156">
    <property type="component" value="Unassembled WGS sequence"/>
</dbReference>
<dbReference type="PANTHER" id="PTHR15641">
    <property type="entry name" value="ELONGATOR COMPLEX PROTEIN 5"/>
    <property type="match status" value="1"/>
</dbReference>
<evidence type="ECO:0000256" key="7">
    <source>
        <dbReference type="ARBA" id="ARBA00022694"/>
    </source>
</evidence>
<evidence type="ECO:0000256" key="6">
    <source>
        <dbReference type="ARBA" id="ARBA00022490"/>
    </source>
</evidence>
<dbReference type="GO" id="GO:0005829">
    <property type="term" value="C:cytosol"/>
    <property type="evidence" value="ECO:0007669"/>
    <property type="project" value="TreeGrafter"/>
</dbReference>
<dbReference type="InterPro" id="IPR019519">
    <property type="entry name" value="Elp5"/>
</dbReference>
<evidence type="ECO:0000256" key="1">
    <source>
        <dbReference type="ARBA" id="ARBA00004123"/>
    </source>
</evidence>
<accession>A0AAV8XL84</accession>
<organism evidence="9 10">
    <name type="scientific">Rhamnusium bicolor</name>
    <dbReference type="NCBI Taxonomy" id="1586634"/>
    <lineage>
        <taxon>Eukaryota</taxon>
        <taxon>Metazoa</taxon>
        <taxon>Ecdysozoa</taxon>
        <taxon>Arthropoda</taxon>
        <taxon>Hexapoda</taxon>
        <taxon>Insecta</taxon>
        <taxon>Pterygota</taxon>
        <taxon>Neoptera</taxon>
        <taxon>Endopterygota</taxon>
        <taxon>Coleoptera</taxon>
        <taxon>Polyphaga</taxon>
        <taxon>Cucujiformia</taxon>
        <taxon>Chrysomeloidea</taxon>
        <taxon>Cerambycidae</taxon>
        <taxon>Lepturinae</taxon>
        <taxon>Rhagiini</taxon>
        <taxon>Rhamnusium</taxon>
    </lineage>
</organism>
<dbReference type="GO" id="GO:0033588">
    <property type="term" value="C:elongator holoenzyme complex"/>
    <property type="evidence" value="ECO:0007669"/>
    <property type="project" value="InterPro"/>
</dbReference>
<keyword evidence="6" id="KW-0963">Cytoplasm</keyword>
<evidence type="ECO:0000256" key="4">
    <source>
        <dbReference type="ARBA" id="ARBA00009567"/>
    </source>
</evidence>